<evidence type="ECO:0000313" key="3">
    <source>
        <dbReference type="EMBL" id="CAA9515327.1"/>
    </source>
</evidence>
<dbReference type="PANTHER" id="PTHR42733:SF12">
    <property type="entry name" value="PROTEINASE"/>
    <property type="match status" value="1"/>
</dbReference>
<comment type="similarity">
    <text evidence="1">Belongs to the peptidase C56 family.</text>
</comment>
<evidence type="ECO:0000256" key="1">
    <source>
        <dbReference type="ARBA" id="ARBA00008542"/>
    </source>
</evidence>
<dbReference type="Pfam" id="PF01965">
    <property type="entry name" value="DJ-1_PfpI"/>
    <property type="match status" value="1"/>
</dbReference>
<dbReference type="InterPro" id="IPR006286">
    <property type="entry name" value="C56_PfpI-like"/>
</dbReference>
<name>A0A6J4T7L8_9ACTN</name>
<sequence length="197" mass="20557">MANELDGSKIAILAADGVEQVELTEPRDAVQNAGAETELLSIASGEIQGVNGEINPADTFSVDKVVADASVGDYDGLIIPGGVANPDNLRADPDVITFVQEFFKTGKPVGVICHGPWVLIEADVAKGRRLTSYPSIRTDLRNAGAEVVDEEVVTDAGLVTSRSPDDLPAFCAKIVEEFAEGKHQVHDEGATAGAASS</sequence>
<dbReference type="InterPro" id="IPR002818">
    <property type="entry name" value="DJ-1/PfpI"/>
</dbReference>
<feature type="domain" description="DJ-1/PfpI" evidence="2">
    <location>
        <begin position="9"/>
        <end position="177"/>
    </location>
</feature>
<accession>A0A6J4T7L8</accession>
<proteinExistence type="inferred from homology"/>
<dbReference type="PROSITE" id="PS51276">
    <property type="entry name" value="PEPTIDASE_C56_PFPI"/>
    <property type="match status" value="1"/>
</dbReference>
<gene>
    <name evidence="3" type="ORF">AVDCRST_MAG17-2245</name>
</gene>
<dbReference type="EMBL" id="CADCVV010000184">
    <property type="protein sequence ID" value="CAA9515327.1"/>
    <property type="molecule type" value="Genomic_DNA"/>
</dbReference>
<dbReference type="Gene3D" id="3.40.50.880">
    <property type="match status" value="1"/>
</dbReference>
<dbReference type="InterPro" id="IPR029062">
    <property type="entry name" value="Class_I_gatase-like"/>
</dbReference>
<dbReference type="AlphaFoldDB" id="A0A6J4T7L8"/>
<organism evidence="3">
    <name type="scientific">uncultured Solirubrobacterales bacterium</name>
    <dbReference type="NCBI Taxonomy" id="768556"/>
    <lineage>
        <taxon>Bacteria</taxon>
        <taxon>Bacillati</taxon>
        <taxon>Actinomycetota</taxon>
        <taxon>Thermoleophilia</taxon>
        <taxon>Solirubrobacterales</taxon>
        <taxon>environmental samples</taxon>
    </lineage>
</organism>
<dbReference type="CDD" id="cd03134">
    <property type="entry name" value="GATase1_PfpI_like"/>
    <property type="match status" value="1"/>
</dbReference>
<dbReference type="PANTHER" id="PTHR42733">
    <property type="entry name" value="DJ-1 PROTEIN"/>
    <property type="match status" value="1"/>
</dbReference>
<dbReference type="GO" id="GO:0006508">
    <property type="term" value="P:proteolysis"/>
    <property type="evidence" value="ECO:0007669"/>
    <property type="project" value="UniProtKB-KW"/>
</dbReference>
<reference evidence="3" key="1">
    <citation type="submission" date="2020-02" db="EMBL/GenBank/DDBJ databases">
        <authorList>
            <person name="Meier V. D."/>
        </authorList>
    </citation>
    <scope>NUCLEOTIDE SEQUENCE</scope>
    <source>
        <strain evidence="3">AVDCRST_MAG17</strain>
    </source>
</reference>
<dbReference type="GO" id="GO:0008233">
    <property type="term" value="F:peptidase activity"/>
    <property type="evidence" value="ECO:0007669"/>
    <property type="project" value="UniProtKB-KW"/>
</dbReference>
<dbReference type="NCBIfam" id="TIGR01382">
    <property type="entry name" value="PfpI"/>
    <property type="match status" value="1"/>
</dbReference>
<keyword evidence="3" id="KW-0378">Hydrolase</keyword>
<keyword evidence="3" id="KW-0645">Protease</keyword>
<evidence type="ECO:0000259" key="2">
    <source>
        <dbReference type="Pfam" id="PF01965"/>
    </source>
</evidence>
<dbReference type="SUPFAM" id="SSF52317">
    <property type="entry name" value="Class I glutamine amidotransferase-like"/>
    <property type="match status" value="1"/>
</dbReference>
<protein>
    <submittedName>
        <fullName evidence="3">Intracellular protease</fullName>
    </submittedName>
</protein>